<dbReference type="OrthoDB" id="8523349at2"/>
<name>A0A2N5X5R1_9GAMM</name>
<keyword evidence="1" id="KW-0004">4Fe-4S</keyword>
<comment type="cofactor">
    <cofactor evidence="1">
        <name>[4Fe-4S] cluster</name>
        <dbReference type="ChEBI" id="CHEBI:49883"/>
    </cofactor>
</comment>
<sequence length="298" mass="33570">MQLSLGPILYFWERDTIEQFYEQMIDSPVEVIYLGETVCHKRRSFKPAEWIELARQLGTRGKQIILSTLALIEAGSELGGVKRLCSNGELLVEANDIGAVQLLSERKLPFVGGATLNIYNAQALKHLLGMGLRRWVMPIELSRDALADILEDARKLAIDDELETEVFSFGHMPLAYSARCFTALHHNLPKDDCQLKCRDYPEGLAMHSQEDEEFFTLNGIQTQSGNIQHLLPHWRTLAELGVDFMRISPQPEHTLEVVQRYHQALTADAGTSISELLSSPPCDGYWLNKPGKDIIARA</sequence>
<dbReference type="InterPro" id="IPR043693">
    <property type="entry name" value="UbiV"/>
</dbReference>
<comment type="pathway">
    <text evidence="1">Cofactor biosynthesis; ubiquinone biosynthesis.</text>
</comment>
<dbReference type="Pfam" id="PF01136">
    <property type="entry name" value="Peptidase_U32"/>
    <property type="match status" value="1"/>
</dbReference>
<feature type="binding site" evidence="1">
    <location>
        <position position="39"/>
    </location>
    <ligand>
        <name>[4Fe-4S] cluster</name>
        <dbReference type="ChEBI" id="CHEBI:49883"/>
    </ligand>
</feature>
<feature type="binding site" evidence="1">
    <location>
        <position position="180"/>
    </location>
    <ligand>
        <name>[4Fe-4S] cluster</name>
        <dbReference type="ChEBI" id="CHEBI:49883"/>
    </ligand>
</feature>
<keyword evidence="1" id="KW-0831">Ubiquinone biosynthesis</keyword>
<evidence type="ECO:0000313" key="2">
    <source>
        <dbReference type="EMBL" id="PLW69825.1"/>
    </source>
</evidence>
<organism evidence="2 3">
    <name type="scientific">Pseudohalioglobus lutimaris</name>
    <dbReference type="NCBI Taxonomy" id="1737061"/>
    <lineage>
        <taxon>Bacteria</taxon>
        <taxon>Pseudomonadati</taxon>
        <taxon>Pseudomonadota</taxon>
        <taxon>Gammaproteobacteria</taxon>
        <taxon>Cellvibrionales</taxon>
        <taxon>Halieaceae</taxon>
        <taxon>Pseudohalioglobus</taxon>
    </lineage>
</organism>
<dbReference type="PANTHER" id="PTHR30217:SF11">
    <property type="entry name" value="UBIQUINONE BIOSYNTHESIS PROTEIN UBIV"/>
    <property type="match status" value="1"/>
</dbReference>
<evidence type="ECO:0000256" key="1">
    <source>
        <dbReference type="HAMAP-Rule" id="MF_02233"/>
    </source>
</evidence>
<reference evidence="2 3" key="1">
    <citation type="submission" date="2018-01" db="EMBL/GenBank/DDBJ databases">
        <title>The draft genome sequence of Halioglobus lutimaris HF004.</title>
        <authorList>
            <person name="Du Z.-J."/>
            <person name="Shi M.-J."/>
        </authorList>
    </citation>
    <scope>NUCLEOTIDE SEQUENCE [LARGE SCALE GENOMIC DNA]</scope>
    <source>
        <strain evidence="2 3">HF004</strain>
    </source>
</reference>
<dbReference type="UniPathway" id="UPA00232"/>
<dbReference type="HAMAP" id="MF_02233">
    <property type="entry name" value="UbiV"/>
    <property type="match status" value="1"/>
</dbReference>
<keyword evidence="1" id="KW-0408">Iron</keyword>
<comment type="subunit">
    <text evidence="1">Forms a heterodimer with UbiU.</text>
</comment>
<dbReference type="Proteomes" id="UP000235005">
    <property type="component" value="Unassembled WGS sequence"/>
</dbReference>
<protein>
    <recommendedName>
        <fullName evidence="1">Ubiquinone biosynthesis protein UbiV</fullName>
    </recommendedName>
</protein>
<comment type="caution">
    <text evidence="2">The sequence shown here is derived from an EMBL/GenBank/DDBJ whole genome shotgun (WGS) entry which is preliminary data.</text>
</comment>
<dbReference type="AlphaFoldDB" id="A0A2N5X5R1"/>
<feature type="binding site" evidence="1">
    <location>
        <position position="197"/>
    </location>
    <ligand>
        <name>[4Fe-4S] cluster</name>
        <dbReference type="ChEBI" id="CHEBI:49883"/>
    </ligand>
</feature>
<dbReference type="InterPro" id="IPR051454">
    <property type="entry name" value="RNA/ubiquinone_mod_enzymes"/>
</dbReference>
<comment type="similarity">
    <text evidence="1">Belongs to the peptidase U32 family. UbiV subfamily.</text>
</comment>
<dbReference type="GO" id="GO:0051539">
    <property type="term" value="F:4 iron, 4 sulfur cluster binding"/>
    <property type="evidence" value="ECO:0007669"/>
    <property type="project" value="UniProtKB-UniRule"/>
</dbReference>
<dbReference type="GO" id="GO:0006744">
    <property type="term" value="P:ubiquinone biosynthetic process"/>
    <property type="evidence" value="ECO:0007669"/>
    <property type="project" value="UniProtKB-UniRule"/>
</dbReference>
<dbReference type="InterPro" id="IPR001539">
    <property type="entry name" value="Peptidase_U32"/>
</dbReference>
<dbReference type="GO" id="GO:0046872">
    <property type="term" value="F:metal ion binding"/>
    <property type="evidence" value="ECO:0007669"/>
    <property type="project" value="UniProtKB-KW"/>
</dbReference>
<proteinExistence type="inferred from homology"/>
<feature type="binding site" evidence="1">
    <location>
        <position position="193"/>
    </location>
    <ligand>
        <name>[4Fe-4S] cluster</name>
        <dbReference type="ChEBI" id="CHEBI:49883"/>
    </ligand>
</feature>
<dbReference type="PANTHER" id="PTHR30217">
    <property type="entry name" value="PEPTIDASE U32 FAMILY"/>
    <property type="match status" value="1"/>
</dbReference>
<evidence type="ECO:0000313" key="3">
    <source>
        <dbReference type="Proteomes" id="UP000235005"/>
    </source>
</evidence>
<keyword evidence="1" id="KW-0479">Metal-binding</keyword>
<comment type="function">
    <text evidence="1">Required for O(2)-independent ubiquinone (coenzyme Q) biosynthesis. Together with UbiU, is essential for the C6-hydroxylation reaction in the oxygen-independent ubiquinone biosynthesis pathway.</text>
</comment>
<dbReference type="RefSeq" id="WP_076001874.1">
    <property type="nucleotide sequence ID" value="NZ_PKUS01000003.1"/>
</dbReference>
<accession>A0A2N5X5R1</accession>
<keyword evidence="1" id="KW-0411">Iron-sulfur</keyword>
<keyword evidence="3" id="KW-1185">Reference proteome</keyword>
<dbReference type="EMBL" id="PKUS01000003">
    <property type="protein sequence ID" value="PLW69825.1"/>
    <property type="molecule type" value="Genomic_DNA"/>
</dbReference>
<gene>
    <name evidence="1" type="primary">ubiV</name>
    <name evidence="2" type="ORF">C0039_04635</name>
</gene>
<dbReference type="NCBIfam" id="NF011991">
    <property type="entry name" value="PRK15447.1"/>
    <property type="match status" value="1"/>
</dbReference>